<feature type="transmembrane region" description="Helical" evidence="8">
    <location>
        <begin position="27"/>
        <end position="47"/>
    </location>
</feature>
<accession>A0A160TP01</accession>
<dbReference type="PANTHER" id="PTHR41523:SF8">
    <property type="entry name" value="ETHYLENE RESPONSE SENSOR PROTEIN"/>
    <property type="match status" value="1"/>
</dbReference>
<protein>
    <recommendedName>
        <fullName evidence="2">histidine kinase</fullName>
        <ecNumber evidence="2">2.7.13.3</ecNumber>
    </recommendedName>
</protein>
<comment type="catalytic activity">
    <reaction evidence="1">
        <text>ATP + protein L-histidine = ADP + protein N-phospho-L-histidine.</text>
        <dbReference type="EC" id="2.7.13.3"/>
    </reaction>
</comment>
<feature type="domain" description="Signal transduction histidine kinase subgroup 2 dimerisation and phosphoacceptor" evidence="9">
    <location>
        <begin position="335"/>
        <end position="409"/>
    </location>
</feature>
<dbReference type="PANTHER" id="PTHR41523">
    <property type="entry name" value="TWO-COMPONENT SYSTEM SENSOR PROTEIN"/>
    <property type="match status" value="1"/>
</dbReference>
<dbReference type="GO" id="GO:0004673">
    <property type="term" value="F:protein histidine kinase activity"/>
    <property type="evidence" value="ECO:0007669"/>
    <property type="project" value="UniProtKB-EC"/>
</dbReference>
<evidence type="ECO:0000256" key="1">
    <source>
        <dbReference type="ARBA" id="ARBA00000085"/>
    </source>
</evidence>
<keyword evidence="8" id="KW-1133">Transmembrane helix</keyword>
<gene>
    <name evidence="10" type="ORF">MGWOODY_Smn476</name>
</gene>
<dbReference type="EC" id="2.7.13.3" evidence="2"/>
<keyword evidence="7" id="KW-0067">ATP-binding</keyword>
<evidence type="ECO:0000256" key="7">
    <source>
        <dbReference type="ARBA" id="ARBA00022840"/>
    </source>
</evidence>
<dbReference type="Pfam" id="PF07568">
    <property type="entry name" value="HisKA_2"/>
    <property type="match status" value="1"/>
</dbReference>
<evidence type="ECO:0000256" key="2">
    <source>
        <dbReference type="ARBA" id="ARBA00012438"/>
    </source>
</evidence>
<keyword evidence="8" id="KW-0472">Membrane</keyword>
<evidence type="ECO:0000256" key="3">
    <source>
        <dbReference type="ARBA" id="ARBA00022553"/>
    </source>
</evidence>
<keyword evidence="6" id="KW-0418">Kinase</keyword>
<dbReference type="AlphaFoldDB" id="A0A160TP01"/>
<keyword evidence="3" id="KW-0597">Phosphoprotein</keyword>
<evidence type="ECO:0000256" key="6">
    <source>
        <dbReference type="ARBA" id="ARBA00022777"/>
    </source>
</evidence>
<name>A0A160TP01_9ZZZZ</name>
<keyword evidence="4" id="KW-0808">Transferase</keyword>
<feature type="transmembrane region" description="Helical" evidence="8">
    <location>
        <begin position="242"/>
        <end position="264"/>
    </location>
</feature>
<keyword evidence="5" id="KW-0547">Nucleotide-binding</keyword>
<evidence type="ECO:0000256" key="8">
    <source>
        <dbReference type="SAM" id="Phobius"/>
    </source>
</evidence>
<evidence type="ECO:0000256" key="5">
    <source>
        <dbReference type="ARBA" id="ARBA00022741"/>
    </source>
</evidence>
<dbReference type="GO" id="GO:0005524">
    <property type="term" value="F:ATP binding"/>
    <property type="evidence" value="ECO:0007669"/>
    <property type="project" value="UniProtKB-KW"/>
</dbReference>
<sequence length="527" mass="56702">MADSAAGPQAPARNQKFVAQIPTGAKIFLILSAALLPLAIIAFFASLKTTQTADESARAQLRVASAESARKLAIELVGDMTALRVALNALDIDNGDAPSCARAQGVFAQQAVSGTRFVIRDRRARTLCGADFPRDLARVSANTEPIAARVVPGRGLLLSIAGASGTTATAFFPSGFLAETGKPSDFAPPYEAVLTHGEGSLPLTQLPPRSALERRETMRTSLGLGGLALQTSVRSAPITSPLLIAMLLPILMWAAAAGIGWFVVDRLLIRPLRRLRTSVAAYVPGEEIDPAEVRALPAQEIRELGDTFRMISRTVAEHEAGLAEGLVRQTRLTREVHHRVKNNLQVISSLINFHARGARSKEATAAYSSIQRRVDALAVVHRHHFAELEENRGLSLRSVIGELASNIRATAPEGSSQLGIAIDIDPFLVNQDVAIAVAFLITEIVELAMTFNPVAQIRISVKPGETEDRALLRVNSPALVDGDDLRKVVEERYGRVMEGLSRQLRSRLHHDPLVGAYEISIAVTGRD</sequence>
<dbReference type="InterPro" id="IPR011495">
    <property type="entry name" value="Sig_transdc_His_kin_sub2_dim/P"/>
</dbReference>
<evidence type="ECO:0000256" key="4">
    <source>
        <dbReference type="ARBA" id="ARBA00022679"/>
    </source>
</evidence>
<dbReference type="EMBL" id="CZQE01000288">
    <property type="protein sequence ID" value="CUS45654.1"/>
    <property type="molecule type" value="Genomic_DNA"/>
</dbReference>
<organism evidence="10">
    <name type="scientific">hydrothermal vent metagenome</name>
    <dbReference type="NCBI Taxonomy" id="652676"/>
    <lineage>
        <taxon>unclassified sequences</taxon>
        <taxon>metagenomes</taxon>
        <taxon>ecological metagenomes</taxon>
    </lineage>
</organism>
<dbReference type="Gene3D" id="3.30.450.20">
    <property type="entry name" value="PAS domain"/>
    <property type="match status" value="1"/>
</dbReference>
<evidence type="ECO:0000313" key="10">
    <source>
        <dbReference type="EMBL" id="CUS45654.1"/>
    </source>
</evidence>
<evidence type="ECO:0000259" key="9">
    <source>
        <dbReference type="Pfam" id="PF07568"/>
    </source>
</evidence>
<reference evidence="10" key="1">
    <citation type="submission" date="2015-10" db="EMBL/GenBank/DDBJ databases">
        <authorList>
            <person name="Gilbert D.G."/>
        </authorList>
    </citation>
    <scope>NUCLEOTIDE SEQUENCE</scope>
</reference>
<proteinExistence type="predicted"/>
<keyword evidence="8" id="KW-0812">Transmembrane</keyword>